<reference evidence="1" key="2">
    <citation type="journal article" date="2015" name="Data Brief">
        <title>Shoot transcriptome of the giant reed, Arundo donax.</title>
        <authorList>
            <person name="Barrero R.A."/>
            <person name="Guerrero F.D."/>
            <person name="Moolhuijzen P."/>
            <person name="Goolsby J.A."/>
            <person name="Tidwell J."/>
            <person name="Bellgard S.E."/>
            <person name="Bellgard M.I."/>
        </authorList>
    </citation>
    <scope>NUCLEOTIDE SEQUENCE</scope>
    <source>
        <tissue evidence="1">Shoot tissue taken approximately 20 cm above the soil surface</tissue>
    </source>
</reference>
<accession>A0A0A9GZV9</accession>
<organism evidence="1">
    <name type="scientific">Arundo donax</name>
    <name type="common">Giant reed</name>
    <name type="synonym">Donax arundinaceus</name>
    <dbReference type="NCBI Taxonomy" id="35708"/>
    <lineage>
        <taxon>Eukaryota</taxon>
        <taxon>Viridiplantae</taxon>
        <taxon>Streptophyta</taxon>
        <taxon>Embryophyta</taxon>
        <taxon>Tracheophyta</taxon>
        <taxon>Spermatophyta</taxon>
        <taxon>Magnoliopsida</taxon>
        <taxon>Liliopsida</taxon>
        <taxon>Poales</taxon>
        <taxon>Poaceae</taxon>
        <taxon>PACMAD clade</taxon>
        <taxon>Arundinoideae</taxon>
        <taxon>Arundineae</taxon>
        <taxon>Arundo</taxon>
    </lineage>
</organism>
<sequence length="26" mass="3077">MQVWHTGFVEGVRNTRTKQLHKTDAH</sequence>
<name>A0A0A9GZV9_ARUDO</name>
<evidence type="ECO:0000313" key="1">
    <source>
        <dbReference type="EMBL" id="JAE26128.1"/>
    </source>
</evidence>
<dbReference type="EMBL" id="GBRH01171768">
    <property type="protein sequence ID" value="JAE26128.1"/>
    <property type="molecule type" value="Transcribed_RNA"/>
</dbReference>
<reference evidence="1" key="1">
    <citation type="submission" date="2014-09" db="EMBL/GenBank/DDBJ databases">
        <authorList>
            <person name="Magalhaes I.L.F."/>
            <person name="Oliveira U."/>
            <person name="Santos F.R."/>
            <person name="Vidigal T.H.D.A."/>
            <person name="Brescovit A.D."/>
            <person name="Santos A.J."/>
        </authorList>
    </citation>
    <scope>NUCLEOTIDE SEQUENCE</scope>
    <source>
        <tissue evidence="1">Shoot tissue taken approximately 20 cm above the soil surface</tissue>
    </source>
</reference>
<protein>
    <submittedName>
        <fullName evidence="1">Uncharacterized protein</fullName>
    </submittedName>
</protein>
<dbReference type="AlphaFoldDB" id="A0A0A9GZV9"/>
<proteinExistence type="predicted"/>